<dbReference type="PROSITE" id="PS51471">
    <property type="entry name" value="FE2OG_OXY"/>
    <property type="match status" value="1"/>
</dbReference>
<dbReference type="PANTHER" id="PTHR10869:SF244">
    <property type="entry name" value="PROLYL 4-HYDROXYLASE SUBUNIT ALPHA-2"/>
    <property type="match status" value="1"/>
</dbReference>
<keyword evidence="9" id="KW-1185">Reference proteome</keyword>
<protein>
    <recommendedName>
        <fullName evidence="7">Fe2OG dioxygenase domain-containing protein</fullName>
    </recommendedName>
</protein>
<dbReference type="GO" id="GO:0005506">
    <property type="term" value="F:iron ion binding"/>
    <property type="evidence" value="ECO:0007669"/>
    <property type="project" value="InterPro"/>
</dbReference>
<dbReference type="SMART" id="SM00702">
    <property type="entry name" value="P4Hc"/>
    <property type="match status" value="1"/>
</dbReference>
<dbReference type="GO" id="GO:0031418">
    <property type="term" value="F:L-ascorbic acid binding"/>
    <property type="evidence" value="ECO:0007669"/>
    <property type="project" value="UniProtKB-KW"/>
</dbReference>
<dbReference type="EMBL" id="LSRL02000173">
    <property type="protein sequence ID" value="TDG43162.1"/>
    <property type="molecule type" value="Genomic_DNA"/>
</dbReference>
<organism evidence="8 9">
    <name type="scientific">Drosophila navojoa</name>
    <name type="common">Fruit fly</name>
    <dbReference type="NCBI Taxonomy" id="7232"/>
    <lineage>
        <taxon>Eukaryota</taxon>
        <taxon>Metazoa</taxon>
        <taxon>Ecdysozoa</taxon>
        <taxon>Arthropoda</taxon>
        <taxon>Hexapoda</taxon>
        <taxon>Insecta</taxon>
        <taxon>Pterygota</taxon>
        <taxon>Neoptera</taxon>
        <taxon>Endopterygota</taxon>
        <taxon>Diptera</taxon>
        <taxon>Brachycera</taxon>
        <taxon>Muscomorpha</taxon>
        <taxon>Ephydroidea</taxon>
        <taxon>Drosophilidae</taxon>
        <taxon>Drosophila</taxon>
    </lineage>
</organism>
<evidence type="ECO:0000256" key="5">
    <source>
        <dbReference type="ARBA" id="ARBA00023002"/>
    </source>
</evidence>
<evidence type="ECO:0000259" key="7">
    <source>
        <dbReference type="PROSITE" id="PS51471"/>
    </source>
</evidence>
<dbReference type="Gene3D" id="2.60.120.620">
    <property type="entry name" value="q2cbj1_9rhob like domain"/>
    <property type="match status" value="1"/>
</dbReference>
<evidence type="ECO:0000256" key="1">
    <source>
        <dbReference type="ARBA" id="ARBA00001961"/>
    </source>
</evidence>
<comment type="caution">
    <text evidence="8">The sequence shown here is derived from an EMBL/GenBank/DDBJ whole genome shotgun (WGS) entry which is preliminary data.</text>
</comment>
<keyword evidence="2" id="KW-0479">Metal-binding</keyword>
<keyword evidence="4" id="KW-0223">Dioxygenase</keyword>
<proteinExistence type="predicted"/>
<feature type="domain" description="Fe2OG dioxygenase" evidence="7">
    <location>
        <begin position="20"/>
        <end position="119"/>
    </location>
</feature>
<name>A0A484B4E4_DRONA</name>
<dbReference type="GO" id="GO:0005783">
    <property type="term" value="C:endoplasmic reticulum"/>
    <property type="evidence" value="ECO:0007669"/>
    <property type="project" value="TreeGrafter"/>
</dbReference>
<evidence type="ECO:0000313" key="8">
    <source>
        <dbReference type="EMBL" id="TDG43162.1"/>
    </source>
</evidence>
<accession>A0A484B4E4</accession>
<dbReference type="InterPro" id="IPR044862">
    <property type="entry name" value="Pro_4_hyd_alph_FE2OG_OXY"/>
</dbReference>
<dbReference type="OrthoDB" id="420380at2759"/>
<dbReference type="InterPro" id="IPR005123">
    <property type="entry name" value="Oxoglu/Fe-dep_dioxygenase_dom"/>
</dbReference>
<evidence type="ECO:0000313" key="9">
    <source>
        <dbReference type="Proteomes" id="UP000295192"/>
    </source>
</evidence>
<evidence type="ECO:0000256" key="4">
    <source>
        <dbReference type="ARBA" id="ARBA00022964"/>
    </source>
</evidence>
<evidence type="ECO:0000256" key="2">
    <source>
        <dbReference type="ARBA" id="ARBA00022723"/>
    </source>
</evidence>
<comment type="cofactor">
    <cofactor evidence="1">
        <name>L-ascorbate</name>
        <dbReference type="ChEBI" id="CHEBI:38290"/>
    </cofactor>
</comment>
<dbReference type="Proteomes" id="UP000295192">
    <property type="component" value="Unassembled WGS sequence"/>
</dbReference>
<dbReference type="InterPro" id="IPR006620">
    <property type="entry name" value="Pro_4_hyd_alph"/>
</dbReference>
<keyword evidence="5" id="KW-0560">Oxidoreductase</keyword>
<gene>
    <name evidence="8" type="ORF">AWZ03_010427</name>
</gene>
<keyword evidence="3" id="KW-0847">Vitamin C</keyword>
<dbReference type="GO" id="GO:0004656">
    <property type="term" value="F:procollagen-proline 4-dioxygenase activity"/>
    <property type="evidence" value="ECO:0007669"/>
    <property type="project" value="TreeGrafter"/>
</dbReference>
<evidence type="ECO:0000256" key="6">
    <source>
        <dbReference type="ARBA" id="ARBA00023004"/>
    </source>
</evidence>
<dbReference type="AlphaFoldDB" id="A0A484B4E4"/>
<reference evidence="8 9" key="1">
    <citation type="journal article" date="2019" name="J. Hered.">
        <title>An Improved Genome Assembly for Drosophila navojoa, the Basal Species in the mojavensis Cluster.</title>
        <authorList>
            <person name="Vanderlinde T."/>
            <person name="Dupim E.G."/>
            <person name="Nazario-Yepiz N.O."/>
            <person name="Carvalho A.B."/>
        </authorList>
    </citation>
    <scope>NUCLEOTIDE SEQUENCE [LARGE SCALE GENOMIC DNA]</scope>
    <source>
        <strain evidence="8">Navoj_Jal97</strain>
        <tissue evidence="8">Whole organism</tissue>
    </source>
</reference>
<dbReference type="Pfam" id="PF13640">
    <property type="entry name" value="2OG-FeII_Oxy_3"/>
    <property type="match status" value="1"/>
</dbReference>
<dbReference type="OMA" id="GQFYKPH"/>
<dbReference type="PANTHER" id="PTHR10869">
    <property type="entry name" value="PROLYL 4-HYDROXYLASE ALPHA SUBUNIT"/>
    <property type="match status" value="1"/>
</dbReference>
<dbReference type="InterPro" id="IPR045054">
    <property type="entry name" value="P4HA-like"/>
</dbReference>
<keyword evidence="6" id="KW-0408">Iron</keyword>
<sequence length="149" mass="17233">MQRIKQKFEDLSDLNISRTGPNEMQYLNYDFGGHHLPHMDLLNISMNDRMATILIYLNDVTRGGGTIFPRAKQAVHPEKGKLILWYNMNSNLDFEINSLHGACPVLIGRKIAIAYFIRENDQMFIKPCLKPPQYRPIEELKVTEGLIMK</sequence>
<evidence type="ECO:0000256" key="3">
    <source>
        <dbReference type="ARBA" id="ARBA00022896"/>
    </source>
</evidence>